<evidence type="ECO:0000313" key="5">
    <source>
        <dbReference type="Proteomes" id="UP000479293"/>
    </source>
</evidence>
<dbReference type="GO" id="GO:0016989">
    <property type="term" value="F:sigma factor antagonist activity"/>
    <property type="evidence" value="ECO:0007669"/>
    <property type="project" value="TreeGrafter"/>
</dbReference>
<evidence type="ECO:0000256" key="1">
    <source>
        <dbReference type="SAM" id="Phobius"/>
    </source>
</evidence>
<sequence>MKVSQAQKLLEKYREGNLTDAEKAILESWYLSLANTQRTDLQDATLEKHLASIFKSLPGSEQSPQARIIKFWPKWIAAASVLFTLFGGTYWYFQQTQTNHRAVSQSAVHRADVPPGDNRAVLTLANGERIVLEALKNGEFAREKNATIIKTKEGEIIYEQSGRSSLNPQATDGAVSYNTITTPKAGQYQVKLPDGTRVWLNAASSIRFPTVFSNQERLVEITGEIYFEVAKATHKTRRIPFIVLAGNQTVEVLGTRFNVSSYADEGSITTTLVEGSIKVHLSGVRDKGLLLKPGQQALLLNKSQKASPRQQPFNVREVDTRSVIAWKEGRFRFDNISLPELMRQLSRWYDVEVVYEGRVKEYEFVGQIERNTNLSKVLKILEVGGVKFRQEGKKIIISE</sequence>
<evidence type="ECO:0000313" key="4">
    <source>
        <dbReference type="EMBL" id="MPR31899.1"/>
    </source>
</evidence>
<keyword evidence="1" id="KW-0472">Membrane</keyword>
<proteinExistence type="predicted"/>
<dbReference type="Pfam" id="PF16344">
    <property type="entry name" value="FecR_C"/>
    <property type="match status" value="1"/>
</dbReference>
<reference evidence="4 5" key="1">
    <citation type="submission" date="2019-10" db="EMBL/GenBank/DDBJ databases">
        <title>Draft Genome Sequence of Cytophagaceae sp. SJW1-29.</title>
        <authorList>
            <person name="Choi A."/>
        </authorList>
    </citation>
    <scope>NUCLEOTIDE SEQUENCE [LARGE SCALE GENOMIC DNA]</scope>
    <source>
        <strain evidence="4 5">SJW1-29</strain>
    </source>
</reference>
<feature type="domain" description="FecR protein" evidence="2">
    <location>
        <begin position="179"/>
        <end position="278"/>
    </location>
</feature>
<keyword evidence="1" id="KW-1133">Transmembrane helix</keyword>
<dbReference type="InterPro" id="IPR032508">
    <property type="entry name" value="FecR_C"/>
</dbReference>
<dbReference type="Gene3D" id="3.55.50.30">
    <property type="match status" value="1"/>
</dbReference>
<keyword evidence="5" id="KW-1185">Reference proteome</keyword>
<dbReference type="RefSeq" id="WP_152755973.1">
    <property type="nucleotide sequence ID" value="NZ_WHLY01000001.1"/>
</dbReference>
<keyword evidence="1" id="KW-0812">Transmembrane</keyword>
<dbReference type="Gene3D" id="2.60.120.1440">
    <property type="match status" value="1"/>
</dbReference>
<feature type="domain" description="Protein FecR C-terminal" evidence="3">
    <location>
        <begin position="330"/>
        <end position="397"/>
    </location>
</feature>
<evidence type="ECO:0000259" key="3">
    <source>
        <dbReference type="Pfam" id="PF16344"/>
    </source>
</evidence>
<dbReference type="EMBL" id="WHLY01000001">
    <property type="protein sequence ID" value="MPR31899.1"/>
    <property type="molecule type" value="Genomic_DNA"/>
</dbReference>
<feature type="transmembrane region" description="Helical" evidence="1">
    <location>
        <begin position="75"/>
        <end position="93"/>
    </location>
</feature>
<dbReference type="InterPro" id="IPR012373">
    <property type="entry name" value="Ferrdict_sens_TM"/>
</dbReference>
<organism evidence="4 5">
    <name type="scientific">Salmonirosea aquatica</name>
    <dbReference type="NCBI Taxonomy" id="2654236"/>
    <lineage>
        <taxon>Bacteria</taxon>
        <taxon>Pseudomonadati</taxon>
        <taxon>Bacteroidota</taxon>
        <taxon>Cytophagia</taxon>
        <taxon>Cytophagales</taxon>
        <taxon>Spirosomataceae</taxon>
        <taxon>Salmonirosea</taxon>
    </lineage>
</organism>
<comment type="caution">
    <text evidence="4">The sequence shown here is derived from an EMBL/GenBank/DDBJ whole genome shotgun (WGS) entry which is preliminary data.</text>
</comment>
<dbReference type="InterPro" id="IPR006860">
    <property type="entry name" value="FecR"/>
</dbReference>
<dbReference type="PANTHER" id="PTHR30273:SF2">
    <property type="entry name" value="PROTEIN FECR"/>
    <property type="match status" value="1"/>
</dbReference>
<dbReference type="Pfam" id="PF04773">
    <property type="entry name" value="FecR"/>
    <property type="match status" value="1"/>
</dbReference>
<dbReference type="Proteomes" id="UP000479293">
    <property type="component" value="Unassembled WGS sequence"/>
</dbReference>
<gene>
    <name evidence="4" type="ORF">GBK04_00685</name>
</gene>
<protein>
    <submittedName>
        <fullName evidence="4">DUF4974 domain-containing protein</fullName>
    </submittedName>
</protein>
<dbReference type="AlphaFoldDB" id="A0A7C9BM40"/>
<dbReference type="PANTHER" id="PTHR30273">
    <property type="entry name" value="PERIPLASMIC SIGNAL SENSOR AND SIGMA FACTOR ACTIVATOR FECR-RELATED"/>
    <property type="match status" value="1"/>
</dbReference>
<accession>A0A7C9BM40</accession>
<name>A0A7C9BM40_9BACT</name>
<evidence type="ECO:0000259" key="2">
    <source>
        <dbReference type="Pfam" id="PF04773"/>
    </source>
</evidence>